<dbReference type="Pfam" id="PF13521">
    <property type="entry name" value="AAA_28"/>
    <property type="match status" value="1"/>
</dbReference>
<dbReference type="OrthoDB" id="5638848at2"/>
<dbReference type="Proteomes" id="UP000237608">
    <property type="component" value="Unassembled WGS sequence"/>
</dbReference>
<keyword evidence="3" id="KW-1185">Reference proteome</keyword>
<dbReference type="InterPro" id="IPR027417">
    <property type="entry name" value="P-loop_NTPase"/>
</dbReference>
<comment type="caution">
    <text evidence="2">The sequence shown here is derived from an EMBL/GenBank/DDBJ whole genome shotgun (WGS) entry which is preliminary data.</text>
</comment>
<gene>
    <name evidence="2" type="ORF">BTO13_01605</name>
</gene>
<organism evidence="2 3">
    <name type="scientific">Polaribacter gangjinensis</name>
    <dbReference type="NCBI Taxonomy" id="574710"/>
    <lineage>
        <taxon>Bacteria</taxon>
        <taxon>Pseudomonadati</taxon>
        <taxon>Bacteroidota</taxon>
        <taxon>Flavobacteriia</taxon>
        <taxon>Flavobacteriales</taxon>
        <taxon>Flavobacteriaceae</taxon>
    </lineage>
</organism>
<evidence type="ECO:0000313" key="2">
    <source>
        <dbReference type="EMBL" id="PQJ74045.1"/>
    </source>
</evidence>
<protein>
    <submittedName>
        <fullName evidence="2">ATPase</fullName>
    </submittedName>
</protein>
<dbReference type="InterPro" id="IPR038727">
    <property type="entry name" value="NadR/Ttd14_AAA_dom"/>
</dbReference>
<dbReference type="AlphaFoldDB" id="A0A2S7W8T0"/>
<sequence>MQEKQYKIVLIGGPATGKTTVLKTLKEKGFHCFEEVSREVTLNAQKNGIEQLFLTNPLLFSELLLEGREKQYQVAEKSAENIIFFDRGIPDITAYLDFFNTKYPAVFTEKCHTYKYDVIFHFSPWEAIYTKDNERYESFEESVLIDKFIIKTYTDLGYKIINVPFGKLEERVQFIVNYLNN</sequence>
<feature type="domain" description="NadR/Ttd14 AAA" evidence="1">
    <location>
        <begin position="7"/>
        <end position="171"/>
    </location>
</feature>
<dbReference type="SUPFAM" id="SSF52540">
    <property type="entry name" value="P-loop containing nucleoside triphosphate hydrolases"/>
    <property type="match status" value="1"/>
</dbReference>
<evidence type="ECO:0000313" key="3">
    <source>
        <dbReference type="Proteomes" id="UP000237608"/>
    </source>
</evidence>
<accession>A0A2S7W8T0</accession>
<evidence type="ECO:0000259" key="1">
    <source>
        <dbReference type="Pfam" id="PF13521"/>
    </source>
</evidence>
<proteinExistence type="predicted"/>
<reference evidence="2 3" key="1">
    <citation type="submission" date="2016-12" db="EMBL/GenBank/DDBJ databases">
        <title>Trade-off between light-utilization and light-protection in marine flavobacteria.</title>
        <authorList>
            <person name="Kumagai Y."/>
            <person name="Yoshizawa S."/>
            <person name="Kogure K."/>
            <person name="Iwasaki W."/>
        </authorList>
    </citation>
    <scope>NUCLEOTIDE SEQUENCE [LARGE SCALE GENOMIC DNA]</scope>
    <source>
        <strain evidence="2 3">KCTC 22729</strain>
    </source>
</reference>
<dbReference type="Gene3D" id="3.40.50.300">
    <property type="entry name" value="P-loop containing nucleotide triphosphate hydrolases"/>
    <property type="match status" value="1"/>
</dbReference>
<name>A0A2S7W8T0_9FLAO</name>
<dbReference type="EMBL" id="MSCL01000001">
    <property type="protein sequence ID" value="PQJ74045.1"/>
    <property type="molecule type" value="Genomic_DNA"/>
</dbReference>
<dbReference type="RefSeq" id="WP_105045199.1">
    <property type="nucleotide sequence ID" value="NZ_CP150662.1"/>
</dbReference>